<evidence type="ECO:0000256" key="4">
    <source>
        <dbReference type="ARBA" id="ARBA00022801"/>
    </source>
</evidence>
<evidence type="ECO:0000256" key="3">
    <source>
        <dbReference type="ARBA" id="ARBA00022490"/>
    </source>
</evidence>
<dbReference type="PRINTS" id="PR00115">
    <property type="entry name" value="F16BPHPHTASE"/>
</dbReference>
<comment type="caution">
    <text evidence="7">Lacks conserved residue(s) required for the propagation of feature annotation.</text>
</comment>
<dbReference type="InterPro" id="IPR033391">
    <property type="entry name" value="FBPase_N"/>
</dbReference>
<dbReference type="CDD" id="cd00354">
    <property type="entry name" value="FBPase"/>
    <property type="match status" value="1"/>
</dbReference>
<dbReference type="InterPro" id="IPR000146">
    <property type="entry name" value="FBPase_class-1"/>
</dbReference>
<dbReference type="PIRSF" id="PIRSF500210">
    <property type="entry name" value="FBPtase"/>
    <property type="match status" value="1"/>
</dbReference>
<evidence type="ECO:0000256" key="2">
    <source>
        <dbReference type="ARBA" id="ARBA00010941"/>
    </source>
</evidence>
<feature type="binding site" evidence="7">
    <location>
        <position position="109"/>
    </location>
    <ligand>
        <name>Mg(2+)</name>
        <dbReference type="ChEBI" id="CHEBI:18420"/>
        <label>1</label>
    </ligand>
</feature>
<dbReference type="Gene3D" id="3.30.540.10">
    <property type="entry name" value="Fructose-1,6-Bisphosphatase, subunit A, domain 1"/>
    <property type="match status" value="1"/>
</dbReference>
<dbReference type="NCBIfam" id="NF006780">
    <property type="entry name" value="PRK09293.1-4"/>
    <property type="match status" value="1"/>
</dbReference>
<comment type="pathway">
    <text evidence="6">Carbohydrate biosynthesis.</text>
</comment>
<name>A0ABZ1DWU5_9RHOB</name>
<dbReference type="Pfam" id="PF18913">
    <property type="entry name" value="FBPase_C"/>
    <property type="match status" value="1"/>
</dbReference>
<feature type="binding site" evidence="7">
    <location>
        <position position="112"/>
    </location>
    <ligand>
        <name>Mg(2+)</name>
        <dbReference type="ChEBI" id="CHEBI:18420"/>
        <label>2</label>
    </ligand>
</feature>
<dbReference type="HAMAP" id="MF_01855">
    <property type="entry name" value="FBPase_class1"/>
    <property type="match status" value="1"/>
</dbReference>
<sequence length="324" mass="34612">MLILPDDSTHDYPLLETLVEDDDLGQIVLRLARAMVPLAGRLAAGKLPGDPAALVGQNDSGDAQKALDVGAHEHVLAALEGSNIRHVLSEEAAAPVCLDPEGDWDLVIDPIDGSGSIGIGAPLGMLFALYPAGTGDFLRAGNEAVAAGYASFGHSLDFGYSLGDGVHIATYDAQSQAFHVTLAKVMLPEQAKIIAYNASNERHWSAGLQAYIHDLRLGTTGPRARDFNMRWLAAAVGELHRILLKGGAFLYPQDARKGYENGRLRLTYEAVPIAFLIEQAGGRASTGQQRILDLVPTELHEFVPLIFGAAEEVGVIEDYIARNS</sequence>
<comment type="similarity">
    <text evidence="2 7 8">Belongs to the FBPase class 1 family.</text>
</comment>
<evidence type="ECO:0000256" key="6">
    <source>
        <dbReference type="ARBA" id="ARBA00024331"/>
    </source>
</evidence>
<feature type="binding site" evidence="7">
    <location>
        <position position="90"/>
    </location>
    <ligand>
        <name>Mg(2+)</name>
        <dbReference type="ChEBI" id="CHEBI:18420"/>
        <label>1</label>
    </ligand>
</feature>
<evidence type="ECO:0000313" key="12">
    <source>
        <dbReference type="Proteomes" id="UP001623290"/>
    </source>
</evidence>
<dbReference type="GO" id="GO:0042132">
    <property type="term" value="F:fructose 1,6-bisphosphate 1-phosphatase activity"/>
    <property type="evidence" value="ECO:0007669"/>
    <property type="project" value="UniProtKB-EC"/>
</dbReference>
<protein>
    <recommendedName>
        <fullName evidence="7">Fructose-1,6-bisphosphatase class 1</fullName>
        <shortName evidence="7">FBPase class 1</shortName>
        <ecNumber evidence="7">3.1.3.11</ecNumber>
    </recommendedName>
    <alternativeName>
        <fullName evidence="7">D-fructose-1,6-bisphosphate 1-phosphohydrolase class 1</fullName>
    </alternativeName>
</protein>
<evidence type="ECO:0000256" key="8">
    <source>
        <dbReference type="RuleBase" id="RU000508"/>
    </source>
</evidence>
<dbReference type="Proteomes" id="UP001623290">
    <property type="component" value="Chromosome"/>
</dbReference>
<keyword evidence="7" id="KW-0479">Metal-binding</keyword>
<keyword evidence="3 7" id="KW-0963">Cytoplasm</keyword>
<dbReference type="PANTHER" id="PTHR11556:SF35">
    <property type="entry name" value="SEDOHEPTULOSE-1,7-BISPHOSPHATASE, CHLOROPLASTIC"/>
    <property type="match status" value="1"/>
</dbReference>
<comment type="cofactor">
    <cofactor evidence="7">
        <name>Mg(2+)</name>
        <dbReference type="ChEBI" id="CHEBI:18420"/>
    </cofactor>
    <text evidence="7">Binds 2 magnesium ions per subunit.</text>
</comment>
<keyword evidence="12" id="KW-1185">Reference proteome</keyword>
<dbReference type="RefSeq" id="WP_406720592.1">
    <property type="nucleotide sequence ID" value="NZ_CP135443.1"/>
</dbReference>
<feature type="binding site" evidence="7">
    <location>
        <position position="111"/>
    </location>
    <ligand>
        <name>Mg(2+)</name>
        <dbReference type="ChEBI" id="CHEBI:18420"/>
        <label>1</label>
    </ligand>
</feature>
<comment type="subunit">
    <text evidence="7">Homotetramer.</text>
</comment>
<feature type="binding site" evidence="7">
    <location>
        <position position="109"/>
    </location>
    <ligand>
        <name>Mg(2+)</name>
        <dbReference type="ChEBI" id="CHEBI:18420"/>
        <label>2</label>
    </ligand>
</feature>
<feature type="binding site" evidence="7">
    <location>
        <position position="197"/>
    </location>
    <ligand>
        <name>substrate</name>
    </ligand>
</feature>
<evidence type="ECO:0000256" key="1">
    <source>
        <dbReference type="ARBA" id="ARBA00001273"/>
    </source>
</evidence>
<keyword evidence="4 7" id="KW-0378">Hydrolase</keyword>
<dbReference type="SUPFAM" id="SSF56655">
    <property type="entry name" value="Carbohydrate phosphatase"/>
    <property type="match status" value="1"/>
</dbReference>
<dbReference type="PIRSF" id="PIRSF000904">
    <property type="entry name" value="FBPtase_SBPase"/>
    <property type="match status" value="1"/>
</dbReference>
<keyword evidence="5 7" id="KW-0119">Carbohydrate metabolism</keyword>
<evidence type="ECO:0000259" key="10">
    <source>
        <dbReference type="Pfam" id="PF18913"/>
    </source>
</evidence>
<dbReference type="Pfam" id="PF00316">
    <property type="entry name" value="FBPase"/>
    <property type="match status" value="1"/>
</dbReference>
<comment type="catalytic activity">
    <reaction evidence="1 7">
        <text>beta-D-fructose 1,6-bisphosphate + H2O = beta-D-fructose 6-phosphate + phosphate</text>
        <dbReference type="Rhea" id="RHEA:11064"/>
        <dbReference type="ChEBI" id="CHEBI:15377"/>
        <dbReference type="ChEBI" id="CHEBI:32966"/>
        <dbReference type="ChEBI" id="CHEBI:43474"/>
        <dbReference type="ChEBI" id="CHEBI:57634"/>
        <dbReference type="EC" id="3.1.3.11"/>
    </reaction>
</comment>
<gene>
    <name evidence="7" type="primary">fbp</name>
    <name evidence="11" type="ORF">RPE78_11195</name>
</gene>
<evidence type="ECO:0000256" key="7">
    <source>
        <dbReference type="HAMAP-Rule" id="MF_01855"/>
    </source>
</evidence>
<evidence type="ECO:0000256" key="5">
    <source>
        <dbReference type="ARBA" id="ARBA00023277"/>
    </source>
</evidence>
<dbReference type="Gene3D" id="3.40.190.80">
    <property type="match status" value="1"/>
</dbReference>
<organism evidence="11 12">
    <name type="scientific">Thioclava litoralis</name>
    <dbReference type="NCBI Taxonomy" id="3076557"/>
    <lineage>
        <taxon>Bacteria</taxon>
        <taxon>Pseudomonadati</taxon>
        <taxon>Pseudomonadota</taxon>
        <taxon>Alphaproteobacteria</taxon>
        <taxon>Rhodobacterales</taxon>
        <taxon>Paracoccaceae</taxon>
        <taxon>Thioclava</taxon>
    </lineage>
</organism>
<accession>A0ABZ1DWU5</accession>
<dbReference type="InterPro" id="IPR044015">
    <property type="entry name" value="FBPase_C_dom"/>
</dbReference>
<feature type="binding site" evidence="7">
    <location>
        <position position="269"/>
    </location>
    <ligand>
        <name>Mg(2+)</name>
        <dbReference type="ChEBI" id="CHEBI:18420"/>
        <label>2</label>
    </ligand>
</feature>
<dbReference type="InterPro" id="IPR028343">
    <property type="entry name" value="FBPtase"/>
</dbReference>
<dbReference type="EC" id="3.1.3.11" evidence="7"/>
<comment type="subcellular location">
    <subcellularLocation>
        <location evidence="7">Cytoplasm</location>
    </subcellularLocation>
</comment>
<evidence type="ECO:0000259" key="9">
    <source>
        <dbReference type="Pfam" id="PF00316"/>
    </source>
</evidence>
<reference evidence="11 12" key="1">
    <citation type="submission" date="2023-09" db="EMBL/GenBank/DDBJ databases">
        <title>Thioclava shenzhenensis sp. nov., a multidrug resistant bacteria-antagonizing species isolated from coastal seawater.</title>
        <authorList>
            <person name="Long M."/>
        </authorList>
    </citation>
    <scope>NUCLEOTIDE SEQUENCE [LARGE SCALE GENOMIC DNA]</scope>
    <source>
        <strain evidence="11 12">FTW29</strain>
    </source>
</reference>
<feature type="domain" description="Fructose-1-6-bisphosphatase class I N-terminal" evidence="9">
    <location>
        <begin position="57"/>
        <end position="179"/>
    </location>
</feature>
<evidence type="ECO:0000313" key="11">
    <source>
        <dbReference type="EMBL" id="WRY33244.1"/>
    </source>
</evidence>
<keyword evidence="7" id="KW-0460">Magnesium</keyword>
<dbReference type="PANTHER" id="PTHR11556">
    <property type="entry name" value="FRUCTOSE-1,6-BISPHOSPHATASE-RELATED"/>
    <property type="match status" value="1"/>
</dbReference>
<dbReference type="EMBL" id="CP135443">
    <property type="protein sequence ID" value="WRY33244.1"/>
    <property type="molecule type" value="Genomic_DNA"/>
</dbReference>
<feature type="domain" description="Fructose-1-6-bisphosphatase class 1 C-terminal" evidence="10">
    <location>
        <begin position="187"/>
        <end position="319"/>
    </location>
</feature>
<proteinExistence type="inferred from homology"/>